<dbReference type="AlphaFoldDB" id="A0A2A2JXM3"/>
<proteinExistence type="predicted"/>
<dbReference type="Proteomes" id="UP000218231">
    <property type="component" value="Unassembled WGS sequence"/>
</dbReference>
<comment type="caution">
    <text evidence="1">The sequence shown here is derived from an EMBL/GenBank/DDBJ whole genome shotgun (WGS) entry which is preliminary data.</text>
</comment>
<evidence type="ECO:0000313" key="1">
    <source>
        <dbReference type="EMBL" id="PAV66441.1"/>
    </source>
</evidence>
<accession>A0A2A2JXM3</accession>
<organism evidence="1 2">
    <name type="scientific">Diploscapter pachys</name>
    <dbReference type="NCBI Taxonomy" id="2018661"/>
    <lineage>
        <taxon>Eukaryota</taxon>
        <taxon>Metazoa</taxon>
        <taxon>Ecdysozoa</taxon>
        <taxon>Nematoda</taxon>
        <taxon>Chromadorea</taxon>
        <taxon>Rhabditida</taxon>
        <taxon>Rhabditina</taxon>
        <taxon>Rhabditomorpha</taxon>
        <taxon>Rhabditoidea</taxon>
        <taxon>Rhabditidae</taxon>
        <taxon>Diploscapter</taxon>
    </lineage>
</organism>
<sequence length="103" mass="11367">MVEAGEPLLLEALEALRTYHNAQAAGVPAEEVERLRVIAESAYQAVQHQLFRVFAGHACCDPFNRQIRRQHDRPAVVHIDQAALGVGSDDHEPVVLIAGELTY</sequence>
<evidence type="ECO:0000313" key="2">
    <source>
        <dbReference type="Proteomes" id="UP000218231"/>
    </source>
</evidence>
<protein>
    <submittedName>
        <fullName evidence="1">Uncharacterized protein</fullName>
    </submittedName>
</protein>
<keyword evidence="2" id="KW-1185">Reference proteome</keyword>
<name>A0A2A2JXM3_9BILA</name>
<reference evidence="1 2" key="1">
    <citation type="journal article" date="2017" name="Curr. Biol.">
        <title>Genome architecture and evolution of a unichromosomal asexual nematode.</title>
        <authorList>
            <person name="Fradin H."/>
            <person name="Zegar C."/>
            <person name="Gutwein M."/>
            <person name="Lucas J."/>
            <person name="Kovtun M."/>
            <person name="Corcoran D."/>
            <person name="Baugh L.R."/>
            <person name="Kiontke K."/>
            <person name="Gunsalus K."/>
            <person name="Fitch D.H."/>
            <person name="Piano F."/>
        </authorList>
    </citation>
    <scope>NUCLEOTIDE SEQUENCE [LARGE SCALE GENOMIC DNA]</scope>
    <source>
        <strain evidence="1">PF1309</strain>
    </source>
</reference>
<gene>
    <name evidence="1" type="ORF">WR25_26607</name>
</gene>
<dbReference type="EMBL" id="LIAE01010098">
    <property type="protein sequence ID" value="PAV66441.1"/>
    <property type="molecule type" value="Genomic_DNA"/>
</dbReference>